<evidence type="ECO:0000256" key="3">
    <source>
        <dbReference type="ARBA" id="ARBA00007171"/>
    </source>
</evidence>
<keyword evidence="5 11" id="KW-0812">Transmembrane</keyword>
<evidence type="ECO:0000259" key="13">
    <source>
        <dbReference type="Pfam" id="PF03717"/>
    </source>
</evidence>
<sequence>MTNQTVKNKGTKNNLPLRLNIIFLTVFLAFSGLILRLGYVQIVNGEHYNKMLHASDTQTARIDSARGKIMDTNGTILADNKAELAIVYIRNLGISGAESLQIAKKLSRLITMDSDAMERVSDRDKREFYILNKYPDLRKAYNQYLSTEEQNNLEKKPSQAYKLLLSRVPEKNISHFSKRDMQVMAIMHEFNQASNLNPHIIKRGLTVSDKEYVNVVDHLDEFNGTIQTADVSSRVNTKNAPKYIGKIGDIPQEKIDNYLAAGYRRDDKVGISKLEQQYESYLRGIPMELTYNTKKGVPTGNPTIKEGKRGDDVRLTIDIRLQDKMNQILESNIKAAMSLPGNNLNNSAYAVALNPKTGAVLAIGGKKFENGKFTDATNEAINAQFAMGSAVKGATELTGFQHHAVPEHFRDMPIEYDESTGQRLFTSWEKGGLGALTPETALQFSSNVFMAKIVSNMAGITLTPAGGRYKANLPYATTPRFIQAVNNLRNGYNQFGLGVKTGIDLPTEGTGYNGGMPPQSGLIHQFAIGQYDTYTPLQMAQYISTIANGGYRMQTHFLESVHAPGSDPNQPGPTVYTYQPRVLNTLGNNKRDLERVQHGLYLVTHGTGGTGNVILGAPGTQKYKIAAKTGTAQIDQNDLSLYNETLVSYAPYDNPQIAVSVVVPSVRSGRQNQQIALEVIKAYDDLYHYTDQKGQKK</sequence>
<keyword evidence="9 11" id="KW-0472">Membrane</keyword>
<feature type="domain" description="Penicillin-binding protein dimerisation" evidence="13">
    <location>
        <begin position="62"/>
        <end position="286"/>
    </location>
</feature>
<evidence type="ECO:0000313" key="14">
    <source>
        <dbReference type="EMBL" id="XCJ16513.1"/>
    </source>
</evidence>
<feature type="transmembrane region" description="Helical" evidence="11">
    <location>
        <begin position="21"/>
        <end position="39"/>
    </location>
</feature>
<evidence type="ECO:0000256" key="9">
    <source>
        <dbReference type="ARBA" id="ARBA00023136"/>
    </source>
</evidence>
<dbReference type="GO" id="GO:0071972">
    <property type="term" value="F:peptidoglycan L,D-transpeptidase activity"/>
    <property type="evidence" value="ECO:0007669"/>
    <property type="project" value="TreeGrafter"/>
</dbReference>
<keyword evidence="4" id="KW-1003">Cell membrane</keyword>
<evidence type="ECO:0000256" key="2">
    <source>
        <dbReference type="ARBA" id="ARBA00004236"/>
    </source>
</evidence>
<reference evidence="14" key="1">
    <citation type="submission" date="2024-06" db="EMBL/GenBank/DDBJ databases">
        <authorList>
            <person name="Fan A."/>
            <person name="Zhang F.Y."/>
            <person name="Zhang L."/>
        </authorList>
    </citation>
    <scope>NUCLEOTIDE SEQUENCE</scope>
    <source>
        <strain evidence="14">Y61</strain>
    </source>
</reference>
<dbReference type="InterPro" id="IPR050515">
    <property type="entry name" value="Beta-lactam/transpept"/>
</dbReference>
<dbReference type="Pfam" id="PF03717">
    <property type="entry name" value="PBP_dimer"/>
    <property type="match status" value="1"/>
</dbReference>
<comment type="similarity">
    <text evidence="3">Belongs to the transpeptidase family.</text>
</comment>
<evidence type="ECO:0000256" key="6">
    <source>
        <dbReference type="ARBA" id="ARBA00022960"/>
    </source>
</evidence>
<organism evidence="14">
    <name type="scientific">Sporolactobacillus sp. Y61</name>
    <dbReference type="NCBI Taxonomy" id="3160863"/>
    <lineage>
        <taxon>Bacteria</taxon>
        <taxon>Bacillati</taxon>
        <taxon>Bacillota</taxon>
        <taxon>Bacilli</taxon>
        <taxon>Bacillales</taxon>
        <taxon>Sporolactobacillaceae</taxon>
        <taxon>Sporolactobacillus</taxon>
    </lineage>
</organism>
<dbReference type="GO" id="GO:0008360">
    <property type="term" value="P:regulation of cell shape"/>
    <property type="evidence" value="ECO:0007669"/>
    <property type="project" value="UniProtKB-KW"/>
</dbReference>
<feature type="domain" description="Penicillin-binding protein transpeptidase" evidence="12">
    <location>
        <begin position="349"/>
        <end position="679"/>
    </location>
</feature>
<dbReference type="GO" id="GO:0008658">
    <property type="term" value="F:penicillin binding"/>
    <property type="evidence" value="ECO:0007669"/>
    <property type="project" value="InterPro"/>
</dbReference>
<dbReference type="EMBL" id="CP159510">
    <property type="protein sequence ID" value="XCJ16513.1"/>
    <property type="molecule type" value="Genomic_DNA"/>
</dbReference>
<evidence type="ECO:0000256" key="8">
    <source>
        <dbReference type="ARBA" id="ARBA00022989"/>
    </source>
</evidence>
<dbReference type="InterPro" id="IPR036138">
    <property type="entry name" value="PBP_dimer_sf"/>
</dbReference>
<dbReference type="GO" id="GO:0071555">
    <property type="term" value="P:cell wall organization"/>
    <property type="evidence" value="ECO:0007669"/>
    <property type="project" value="UniProtKB-KW"/>
</dbReference>
<accession>A0AAU8IE62</accession>
<keyword evidence="8 11" id="KW-1133">Transmembrane helix</keyword>
<protein>
    <submittedName>
        <fullName evidence="14">Penicillin-binding protein 2</fullName>
    </submittedName>
</protein>
<gene>
    <name evidence="14" type="ORF">ABNN70_12735</name>
</gene>
<evidence type="ECO:0000259" key="12">
    <source>
        <dbReference type="Pfam" id="PF00905"/>
    </source>
</evidence>
<dbReference type="RefSeq" id="WP_353948004.1">
    <property type="nucleotide sequence ID" value="NZ_CP159510.1"/>
</dbReference>
<dbReference type="InterPro" id="IPR005311">
    <property type="entry name" value="PBP_dimer"/>
</dbReference>
<dbReference type="InterPro" id="IPR012338">
    <property type="entry name" value="Beta-lactam/transpept-like"/>
</dbReference>
<dbReference type="Pfam" id="PF00905">
    <property type="entry name" value="Transpeptidase"/>
    <property type="match status" value="1"/>
</dbReference>
<dbReference type="Gene3D" id="3.90.1310.10">
    <property type="entry name" value="Penicillin-binding protein 2a (Domain 2)"/>
    <property type="match status" value="1"/>
</dbReference>
<keyword evidence="7" id="KW-0573">Peptidoglycan synthesis</keyword>
<evidence type="ECO:0000256" key="4">
    <source>
        <dbReference type="ARBA" id="ARBA00022475"/>
    </source>
</evidence>
<proteinExistence type="inferred from homology"/>
<dbReference type="AlphaFoldDB" id="A0AAU8IE62"/>
<dbReference type="SUPFAM" id="SSF56601">
    <property type="entry name" value="beta-lactamase/transpeptidase-like"/>
    <property type="match status" value="1"/>
</dbReference>
<dbReference type="GO" id="GO:0009252">
    <property type="term" value="P:peptidoglycan biosynthetic process"/>
    <property type="evidence" value="ECO:0007669"/>
    <property type="project" value="UniProtKB-KW"/>
</dbReference>
<dbReference type="InterPro" id="IPR001460">
    <property type="entry name" value="PCN-bd_Tpept"/>
</dbReference>
<evidence type="ECO:0000256" key="10">
    <source>
        <dbReference type="ARBA" id="ARBA00023316"/>
    </source>
</evidence>
<dbReference type="Gene3D" id="3.40.710.10">
    <property type="entry name" value="DD-peptidase/beta-lactamase superfamily"/>
    <property type="match status" value="1"/>
</dbReference>
<dbReference type="PANTHER" id="PTHR30627:SF2">
    <property type="entry name" value="PEPTIDOGLYCAN D,D-TRANSPEPTIDASE MRDA"/>
    <property type="match status" value="1"/>
</dbReference>
<evidence type="ECO:0000256" key="7">
    <source>
        <dbReference type="ARBA" id="ARBA00022984"/>
    </source>
</evidence>
<dbReference type="Gene3D" id="1.10.10.1230">
    <property type="entry name" value="Penicillin-binding protein, N-terminal non-catalytic domain, head sub-domain"/>
    <property type="match status" value="1"/>
</dbReference>
<dbReference type="GO" id="GO:0005886">
    <property type="term" value="C:plasma membrane"/>
    <property type="evidence" value="ECO:0007669"/>
    <property type="project" value="UniProtKB-SubCell"/>
</dbReference>
<keyword evidence="6" id="KW-0133">Cell shape</keyword>
<evidence type="ECO:0000256" key="5">
    <source>
        <dbReference type="ARBA" id="ARBA00022692"/>
    </source>
</evidence>
<dbReference type="PANTHER" id="PTHR30627">
    <property type="entry name" value="PEPTIDOGLYCAN D,D-TRANSPEPTIDASE"/>
    <property type="match status" value="1"/>
</dbReference>
<comment type="subcellular location">
    <subcellularLocation>
        <location evidence="2">Cell membrane</location>
    </subcellularLocation>
    <subcellularLocation>
        <location evidence="1">Membrane</location>
        <topology evidence="1">Single-pass membrane protein</topology>
    </subcellularLocation>
</comment>
<evidence type="ECO:0000256" key="11">
    <source>
        <dbReference type="SAM" id="Phobius"/>
    </source>
</evidence>
<name>A0AAU8IE62_9BACL</name>
<keyword evidence="10" id="KW-0961">Cell wall biogenesis/degradation</keyword>
<dbReference type="SUPFAM" id="SSF56519">
    <property type="entry name" value="Penicillin binding protein dimerisation domain"/>
    <property type="match status" value="1"/>
</dbReference>
<evidence type="ECO:0000256" key="1">
    <source>
        <dbReference type="ARBA" id="ARBA00004167"/>
    </source>
</evidence>